<evidence type="ECO:0000313" key="1">
    <source>
        <dbReference type="EMBL" id="CAD8160717.1"/>
    </source>
</evidence>
<sequence>MNQKKMINCSLNNQFNWQDKIQENFLDQITGRVLIVSINCINRQLLRIRISIQSTTISTFHSQIKIIRRTFTI</sequence>
<gene>
    <name evidence="1" type="ORF">PPENT_87.1.T0350135</name>
    <name evidence="2" type="ORF">PPENT_87.1.T0350136</name>
</gene>
<name>A0A8S1U7M3_9CILI</name>
<proteinExistence type="predicted"/>
<evidence type="ECO:0000313" key="2">
    <source>
        <dbReference type="EMBL" id="CAD8160718.1"/>
    </source>
</evidence>
<dbReference type="AlphaFoldDB" id="A0A8S1U7M3"/>
<keyword evidence="3" id="KW-1185">Reference proteome</keyword>
<organism evidence="2 3">
    <name type="scientific">Paramecium pentaurelia</name>
    <dbReference type="NCBI Taxonomy" id="43138"/>
    <lineage>
        <taxon>Eukaryota</taxon>
        <taxon>Sar</taxon>
        <taxon>Alveolata</taxon>
        <taxon>Ciliophora</taxon>
        <taxon>Intramacronucleata</taxon>
        <taxon>Oligohymenophorea</taxon>
        <taxon>Peniculida</taxon>
        <taxon>Parameciidae</taxon>
        <taxon>Paramecium</taxon>
    </lineage>
</organism>
<accession>A0A8S1U7M3</accession>
<evidence type="ECO:0000313" key="3">
    <source>
        <dbReference type="Proteomes" id="UP000689195"/>
    </source>
</evidence>
<dbReference type="EMBL" id="CAJJDO010000035">
    <property type="protein sequence ID" value="CAD8160717.1"/>
    <property type="molecule type" value="Genomic_DNA"/>
</dbReference>
<protein>
    <submittedName>
        <fullName evidence="2">Uncharacterized protein</fullName>
    </submittedName>
</protein>
<reference evidence="2" key="1">
    <citation type="submission" date="2021-01" db="EMBL/GenBank/DDBJ databases">
        <authorList>
            <consortium name="Genoscope - CEA"/>
            <person name="William W."/>
        </authorList>
    </citation>
    <scope>NUCLEOTIDE SEQUENCE</scope>
</reference>
<dbReference type="Proteomes" id="UP000689195">
    <property type="component" value="Unassembled WGS sequence"/>
</dbReference>
<comment type="caution">
    <text evidence="2">The sequence shown here is derived from an EMBL/GenBank/DDBJ whole genome shotgun (WGS) entry which is preliminary data.</text>
</comment>
<dbReference type="EMBL" id="CAJJDO010000035">
    <property type="protein sequence ID" value="CAD8160718.1"/>
    <property type="molecule type" value="Genomic_DNA"/>
</dbReference>